<keyword evidence="1" id="KW-0472">Membrane</keyword>
<gene>
    <name evidence="2" type="ORF">HUN01_07275</name>
</gene>
<name>A0A7D7LBU5_9NOSO</name>
<evidence type="ECO:0000256" key="1">
    <source>
        <dbReference type="SAM" id="Phobius"/>
    </source>
</evidence>
<organism evidence="2 3">
    <name type="scientific">Nostoc edaphicum CCNP1411</name>
    <dbReference type="NCBI Taxonomy" id="1472755"/>
    <lineage>
        <taxon>Bacteria</taxon>
        <taxon>Bacillati</taxon>
        <taxon>Cyanobacteriota</taxon>
        <taxon>Cyanophyceae</taxon>
        <taxon>Nostocales</taxon>
        <taxon>Nostocaceae</taxon>
        <taxon>Nostoc</taxon>
    </lineage>
</organism>
<evidence type="ECO:0000313" key="3">
    <source>
        <dbReference type="Proteomes" id="UP000514713"/>
    </source>
</evidence>
<accession>A0A7D7LBU5</accession>
<dbReference type="AlphaFoldDB" id="A0A7D7LBU5"/>
<keyword evidence="3" id="KW-1185">Reference proteome</keyword>
<protein>
    <submittedName>
        <fullName evidence="2">Uncharacterized protein</fullName>
    </submittedName>
</protein>
<keyword evidence="1" id="KW-0812">Transmembrane</keyword>
<proteinExistence type="predicted"/>
<sequence>MNQNLKNIYNDVLREVYPQIANDRLGVLYKVIHIILEEKVIFEQEEQIKAEFFCNLFSIKNNATFLEDKKVFEGLIMNARDQFNPKEVFKSILGINENNRFNERQSELLWIVLIACFIVGTFVCIQFIKRRKSKGRENQDRNVQYSEPIALQQPVASPPQSLLVALCLVVPAHVLNKLKEQYPIDANEIENLIDNASYFLCTKVADAELVQQRLDLTDENILTVGERREVYVRIDIRDGQEMLDKTVPYILKRNLPSHRQGVVKQLACLGDLSGLEAFNRI</sequence>
<dbReference type="RefSeq" id="WP_181930707.1">
    <property type="nucleotide sequence ID" value="NZ_CP054698.1"/>
</dbReference>
<reference evidence="3" key="1">
    <citation type="submission" date="2020-06" db="EMBL/GenBank/DDBJ databases">
        <title>Nostoc edaphicum CCNP1411 genome.</title>
        <authorList>
            <person name="Fidor A."/>
            <person name="Grabski M."/>
            <person name="Gawor J."/>
            <person name="Gromadka R."/>
            <person name="Wegrzyn G."/>
            <person name="Mazur-Marzec H."/>
        </authorList>
    </citation>
    <scope>NUCLEOTIDE SEQUENCE [LARGE SCALE GENOMIC DNA]</scope>
    <source>
        <strain evidence="3">CCNP1411</strain>
    </source>
</reference>
<feature type="transmembrane region" description="Helical" evidence="1">
    <location>
        <begin position="108"/>
        <end position="128"/>
    </location>
</feature>
<dbReference type="Proteomes" id="UP000514713">
    <property type="component" value="Chromosome"/>
</dbReference>
<dbReference type="EMBL" id="CP054698">
    <property type="protein sequence ID" value="QMS87389.1"/>
    <property type="molecule type" value="Genomic_DNA"/>
</dbReference>
<keyword evidence="1" id="KW-1133">Transmembrane helix</keyword>
<dbReference type="KEGG" id="ned:HUN01_07275"/>
<evidence type="ECO:0000313" key="2">
    <source>
        <dbReference type="EMBL" id="QMS87389.1"/>
    </source>
</evidence>